<dbReference type="Gene3D" id="1.25.40.10">
    <property type="entry name" value="Tetratricopeptide repeat domain"/>
    <property type="match status" value="1"/>
</dbReference>
<evidence type="ECO:0000256" key="3">
    <source>
        <dbReference type="ARBA" id="ARBA00022803"/>
    </source>
</evidence>
<keyword evidence="3" id="KW-0802">TPR repeat</keyword>
<evidence type="ECO:0000256" key="5">
    <source>
        <dbReference type="SAM" id="MobiDB-lite"/>
    </source>
</evidence>
<proteinExistence type="evidence at transcript level"/>
<protein>
    <recommendedName>
        <fullName evidence="4">ER membrane protein complex subunit 2</fullName>
    </recommendedName>
</protein>
<sequence>MAYNAEEMNWSDVRDLFRKWRDDNERKSDDVILLWESILAEKQQKLGNERHIVLEQVFIAALDCGRIETAEDCIGYLTVEFPGSLRIQKYKSMLLEALERYDDALDILDNIIKKDETNAAPRKRKIAILKAKGKTTEAIKELCDYLKRFMSDQEAWHELCSLYLAEGEYAKAAFCMEEVLLHNPYSHLIHQRLADIRYTMGGLDNIEIAKSYYSQAVKLNNHNLRALYGLFLCCGHIANSKATLSKRKEAQKLAQWTLNQIQQKTESSLTTSTSESIKKKSSKPNGSAISDEITALENAFGNLELVKSN</sequence>
<dbReference type="GO" id="GO:0072546">
    <property type="term" value="C:EMC complex"/>
    <property type="evidence" value="ECO:0007669"/>
    <property type="project" value="UniProtKB-UniRule"/>
</dbReference>
<comment type="subunit">
    <text evidence="4">Component of the ER membrane protein complex (EMC).</text>
</comment>
<dbReference type="InterPro" id="IPR039856">
    <property type="entry name" value="EMC2-like"/>
</dbReference>
<comment type="subcellular location">
    <subcellularLocation>
        <location evidence="4">Endoplasmic reticulum membrane</location>
        <topology evidence="4">Peripheral membrane protein</topology>
        <orientation evidence="4">Cytoplasmic side</orientation>
    </subcellularLocation>
</comment>
<dbReference type="InterPro" id="IPR011990">
    <property type="entry name" value="TPR-like_helical_dom_sf"/>
</dbReference>
<evidence type="ECO:0000256" key="2">
    <source>
        <dbReference type="ARBA" id="ARBA00022737"/>
    </source>
</evidence>
<keyword evidence="4" id="KW-0472">Membrane</keyword>
<evidence type="ECO:0000259" key="6">
    <source>
        <dbReference type="Pfam" id="PF22890"/>
    </source>
</evidence>
<dbReference type="InterPro" id="IPR055217">
    <property type="entry name" value="TPR_EMC2"/>
</dbReference>
<evidence type="ECO:0000256" key="4">
    <source>
        <dbReference type="RuleBase" id="RU367091"/>
    </source>
</evidence>
<name>U5ERN5_9DIPT</name>
<evidence type="ECO:0000313" key="7">
    <source>
        <dbReference type="EMBL" id="JAB57140.1"/>
    </source>
</evidence>
<keyword evidence="2" id="KW-0677">Repeat</keyword>
<comment type="function">
    <text evidence="4">Part of the endoplasmic reticulum membrane protein complex (EMC) that enables the energy-independent insertion into endoplasmic reticulum membranes of newly synthesized membrane proteins.</text>
</comment>
<dbReference type="PANTHER" id="PTHR12760">
    <property type="entry name" value="TETRATRICOPEPTIDE REPEAT PROTEIN"/>
    <property type="match status" value="1"/>
</dbReference>
<keyword evidence="4" id="KW-0256">Endoplasmic reticulum</keyword>
<accession>U5ERN5</accession>
<dbReference type="FunFam" id="1.25.40.10:FF:000478">
    <property type="entry name" value="GG16802"/>
    <property type="match status" value="1"/>
</dbReference>
<evidence type="ECO:0000256" key="1">
    <source>
        <dbReference type="ARBA" id="ARBA00010361"/>
    </source>
</evidence>
<feature type="region of interest" description="Disordered" evidence="5">
    <location>
        <begin position="267"/>
        <end position="288"/>
    </location>
</feature>
<reference evidence="7" key="1">
    <citation type="journal article" date="2014" name="Insect Biochem. Mol. Biol.">
        <title>An insight into the sialome of the frog biting fly, Corethrella appendiculata.</title>
        <authorList>
            <person name="Ribeiro J.M.C."/>
            <person name="Chagas A.C."/>
            <person name="Pham V.M."/>
            <person name="Lounibos L.P."/>
            <person name="Calvo E."/>
        </authorList>
    </citation>
    <scope>NUCLEOTIDE SEQUENCE</scope>
    <source>
        <tissue evidence="7">Salivary glands</tissue>
    </source>
</reference>
<dbReference type="EMBL" id="GANO01002731">
    <property type="protein sequence ID" value="JAB57140.1"/>
    <property type="molecule type" value="mRNA"/>
</dbReference>
<comment type="similarity">
    <text evidence="1 4">Belongs to the EMC2 family.</text>
</comment>
<dbReference type="AlphaFoldDB" id="U5ERN5"/>
<organism evidence="7">
    <name type="scientific">Corethrella appendiculata</name>
    <dbReference type="NCBI Taxonomy" id="1370023"/>
    <lineage>
        <taxon>Eukaryota</taxon>
        <taxon>Metazoa</taxon>
        <taxon>Ecdysozoa</taxon>
        <taxon>Arthropoda</taxon>
        <taxon>Hexapoda</taxon>
        <taxon>Insecta</taxon>
        <taxon>Pterygota</taxon>
        <taxon>Neoptera</taxon>
        <taxon>Endopterygota</taxon>
        <taxon>Diptera</taxon>
        <taxon>Nematocera</taxon>
        <taxon>Culicoidea</taxon>
        <taxon>Chaoboridae</taxon>
        <taxon>Corethrella</taxon>
    </lineage>
</organism>
<dbReference type="SUPFAM" id="SSF48452">
    <property type="entry name" value="TPR-like"/>
    <property type="match status" value="1"/>
</dbReference>
<feature type="domain" description="EMC2 TPR-like" evidence="6">
    <location>
        <begin position="90"/>
        <end position="196"/>
    </location>
</feature>
<dbReference type="Pfam" id="PF22890">
    <property type="entry name" value="TPR_EMC2"/>
    <property type="match status" value="1"/>
</dbReference>